<reference evidence="4" key="1">
    <citation type="submission" date="2017-02" db="UniProtKB">
        <authorList>
            <consortium name="WormBaseParasite"/>
        </authorList>
    </citation>
    <scope>IDENTIFICATION</scope>
</reference>
<feature type="region of interest" description="Disordered" evidence="1">
    <location>
        <begin position="70"/>
        <end position="89"/>
    </location>
</feature>
<accession>A0A0N4XPN5</accession>
<dbReference type="EMBL" id="UYSL01008494">
    <property type="protein sequence ID" value="VDL68076.1"/>
    <property type="molecule type" value="Genomic_DNA"/>
</dbReference>
<evidence type="ECO:0000313" key="2">
    <source>
        <dbReference type="EMBL" id="VDL68076.1"/>
    </source>
</evidence>
<evidence type="ECO:0000256" key="1">
    <source>
        <dbReference type="SAM" id="MobiDB-lite"/>
    </source>
</evidence>
<sequence length="89" mass="10401">MSNSQSVTRPKPSDEDEEKKEMAEAAFREWLKRKAAEPHTPRASPSRYDTISNFFTRECETINFHLFQRTDQSPSERRCTAPRLQQLVA</sequence>
<evidence type="ECO:0000313" key="4">
    <source>
        <dbReference type="WBParaSite" id="NBR_0000448701-mRNA-1"/>
    </source>
</evidence>
<dbReference type="WBParaSite" id="NBR_0000448701-mRNA-1">
    <property type="protein sequence ID" value="NBR_0000448701-mRNA-1"/>
    <property type="gene ID" value="NBR_0000448701"/>
</dbReference>
<dbReference type="AlphaFoldDB" id="A0A0N4XPN5"/>
<name>A0A0N4XPN5_NIPBR</name>
<organism evidence="4">
    <name type="scientific">Nippostrongylus brasiliensis</name>
    <name type="common">Rat hookworm</name>
    <dbReference type="NCBI Taxonomy" id="27835"/>
    <lineage>
        <taxon>Eukaryota</taxon>
        <taxon>Metazoa</taxon>
        <taxon>Ecdysozoa</taxon>
        <taxon>Nematoda</taxon>
        <taxon>Chromadorea</taxon>
        <taxon>Rhabditida</taxon>
        <taxon>Rhabditina</taxon>
        <taxon>Rhabditomorpha</taxon>
        <taxon>Strongyloidea</taxon>
        <taxon>Heligmosomidae</taxon>
        <taxon>Nippostrongylus</taxon>
    </lineage>
</organism>
<protein>
    <submittedName>
        <fullName evidence="4">DFRP_C domain-containing protein</fullName>
    </submittedName>
</protein>
<keyword evidence="3" id="KW-1185">Reference proteome</keyword>
<proteinExistence type="predicted"/>
<dbReference type="Proteomes" id="UP000271162">
    <property type="component" value="Unassembled WGS sequence"/>
</dbReference>
<evidence type="ECO:0000313" key="3">
    <source>
        <dbReference type="Proteomes" id="UP000271162"/>
    </source>
</evidence>
<feature type="region of interest" description="Disordered" evidence="1">
    <location>
        <begin position="1"/>
        <end position="22"/>
    </location>
</feature>
<gene>
    <name evidence="2" type="ORF">NBR_LOCUS4487</name>
</gene>
<reference evidence="2 3" key="2">
    <citation type="submission" date="2018-11" db="EMBL/GenBank/DDBJ databases">
        <authorList>
            <consortium name="Pathogen Informatics"/>
        </authorList>
    </citation>
    <scope>NUCLEOTIDE SEQUENCE [LARGE SCALE GENOMIC DNA]</scope>
</reference>